<evidence type="ECO:0000313" key="2">
    <source>
        <dbReference type="Proteomes" id="UP001607302"/>
    </source>
</evidence>
<sequence length="150" mass="17609">MLEFARTFTVGYREVNWRMISASWQATPVVCTTCLLRVTRNNVVHGVSDEVDRSSGLFPEAKVEHEMETLWIPSAKVLTPRSTAAMFRGNDNRSCISRLRKDKDALKVLMAYVQFYFLFIIEKQRIKLLILLDYIKECKMLKYNEELYEE</sequence>
<organism evidence="1 2">
    <name type="scientific">Vespula squamosa</name>
    <name type="common">Southern yellow jacket</name>
    <name type="synonym">Wasp</name>
    <dbReference type="NCBI Taxonomy" id="30214"/>
    <lineage>
        <taxon>Eukaryota</taxon>
        <taxon>Metazoa</taxon>
        <taxon>Ecdysozoa</taxon>
        <taxon>Arthropoda</taxon>
        <taxon>Hexapoda</taxon>
        <taxon>Insecta</taxon>
        <taxon>Pterygota</taxon>
        <taxon>Neoptera</taxon>
        <taxon>Endopterygota</taxon>
        <taxon>Hymenoptera</taxon>
        <taxon>Apocrita</taxon>
        <taxon>Aculeata</taxon>
        <taxon>Vespoidea</taxon>
        <taxon>Vespidae</taxon>
        <taxon>Vespinae</taxon>
        <taxon>Vespula</taxon>
    </lineage>
</organism>
<gene>
    <name evidence="1" type="ORF">V1478_018863</name>
</gene>
<name>A0ABD1ZTZ4_VESSQ</name>
<dbReference type="EMBL" id="JAUDFV010000173">
    <property type="protein sequence ID" value="KAL2711842.1"/>
    <property type="molecule type" value="Genomic_DNA"/>
</dbReference>
<accession>A0ABD1ZTZ4</accession>
<proteinExistence type="predicted"/>
<dbReference type="Proteomes" id="UP001607302">
    <property type="component" value="Unassembled WGS sequence"/>
</dbReference>
<protein>
    <submittedName>
        <fullName evidence="1">Uncharacterized protein</fullName>
    </submittedName>
</protein>
<dbReference type="AlphaFoldDB" id="A0ABD1ZTZ4"/>
<evidence type="ECO:0000313" key="1">
    <source>
        <dbReference type="EMBL" id="KAL2711842.1"/>
    </source>
</evidence>
<comment type="caution">
    <text evidence="1">The sequence shown here is derived from an EMBL/GenBank/DDBJ whole genome shotgun (WGS) entry which is preliminary data.</text>
</comment>
<reference evidence="1 2" key="1">
    <citation type="journal article" date="2024" name="Ann. Entomol. Soc. Am.">
        <title>Genomic analyses of the southern and eastern yellowjacket wasps (Hymenoptera: Vespidae) reveal evolutionary signatures of social life.</title>
        <authorList>
            <person name="Catto M.A."/>
            <person name="Caine P.B."/>
            <person name="Orr S.E."/>
            <person name="Hunt B.G."/>
            <person name="Goodisman M.A.D."/>
        </authorList>
    </citation>
    <scope>NUCLEOTIDE SEQUENCE [LARGE SCALE GENOMIC DNA]</scope>
    <source>
        <strain evidence="1">233</strain>
        <tissue evidence="1">Head and thorax</tissue>
    </source>
</reference>
<keyword evidence="2" id="KW-1185">Reference proteome</keyword>